<dbReference type="GO" id="GO:0004673">
    <property type="term" value="F:protein histidine kinase activity"/>
    <property type="evidence" value="ECO:0007669"/>
    <property type="project" value="UniProtKB-EC"/>
</dbReference>
<dbReference type="CDD" id="cd00130">
    <property type="entry name" value="PAS"/>
    <property type="match status" value="2"/>
</dbReference>
<gene>
    <name evidence="10" type="ORF">SAMN05443636_0346</name>
</gene>
<feature type="domain" description="PAS" evidence="8">
    <location>
        <begin position="327"/>
        <end position="404"/>
    </location>
</feature>
<feature type="region of interest" description="Disordered" evidence="6">
    <location>
        <begin position="235"/>
        <end position="294"/>
    </location>
</feature>
<dbReference type="InterPro" id="IPR003594">
    <property type="entry name" value="HATPase_dom"/>
</dbReference>
<proteinExistence type="predicted"/>
<dbReference type="SMART" id="SM00387">
    <property type="entry name" value="HATPase_c"/>
    <property type="match status" value="1"/>
</dbReference>
<dbReference type="InterPro" id="IPR013656">
    <property type="entry name" value="PAS_4"/>
</dbReference>
<dbReference type="SMART" id="SM00091">
    <property type="entry name" value="PAS"/>
    <property type="match status" value="2"/>
</dbReference>
<dbReference type="InterPro" id="IPR005467">
    <property type="entry name" value="His_kinase_dom"/>
</dbReference>
<dbReference type="STRING" id="43928.SAMN05443636_0346"/>
<dbReference type="RefSeq" id="WP_073306673.1">
    <property type="nucleotide sequence ID" value="NZ_FQWV01000001.1"/>
</dbReference>
<dbReference type="InterPro" id="IPR004358">
    <property type="entry name" value="Sig_transdc_His_kin-like_C"/>
</dbReference>
<dbReference type="InterPro" id="IPR000700">
    <property type="entry name" value="PAS-assoc_C"/>
</dbReference>
<dbReference type="PROSITE" id="PS50113">
    <property type="entry name" value="PAC"/>
    <property type="match status" value="1"/>
</dbReference>
<evidence type="ECO:0000256" key="4">
    <source>
        <dbReference type="ARBA" id="ARBA00022777"/>
    </source>
</evidence>
<dbReference type="Gene3D" id="3.30.565.10">
    <property type="entry name" value="Histidine kinase-like ATPase, C-terminal domain"/>
    <property type="match status" value="1"/>
</dbReference>
<feature type="domain" description="PAC" evidence="9">
    <location>
        <begin position="401"/>
        <end position="455"/>
    </location>
</feature>
<evidence type="ECO:0000256" key="3">
    <source>
        <dbReference type="ARBA" id="ARBA00022679"/>
    </source>
</evidence>
<dbReference type="GO" id="GO:0016020">
    <property type="term" value="C:membrane"/>
    <property type="evidence" value="ECO:0007669"/>
    <property type="project" value="UniProtKB-SubCell"/>
</dbReference>
<dbReference type="Pfam" id="PF13426">
    <property type="entry name" value="PAS_9"/>
    <property type="match status" value="1"/>
</dbReference>
<dbReference type="EMBL" id="FQWV01000001">
    <property type="protein sequence ID" value="SHG46687.1"/>
    <property type="molecule type" value="Genomic_DNA"/>
</dbReference>
<dbReference type="PRINTS" id="PR00344">
    <property type="entry name" value="BCTRLSENSOR"/>
</dbReference>
<dbReference type="InterPro" id="IPR000014">
    <property type="entry name" value="PAS"/>
</dbReference>
<dbReference type="InterPro" id="IPR050351">
    <property type="entry name" value="BphY/WalK/GraS-like"/>
</dbReference>
<evidence type="ECO:0000259" key="9">
    <source>
        <dbReference type="PROSITE" id="PS50113"/>
    </source>
</evidence>
<dbReference type="PANTHER" id="PTHR42878:SF15">
    <property type="entry name" value="BACTERIOPHYTOCHROME"/>
    <property type="match status" value="1"/>
</dbReference>
<dbReference type="OrthoDB" id="230688at2157"/>
<dbReference type="SMART" id="SM00086">
    <property type="entry name" value="PAC"/>
    <property type="match status" value="1"/>
</dbReference>
<protein>
    <recommendedName>
        <fullName evidence="2">histidine kinase</fullName>
        <ecNumber evidence="2">2.7.13.3</ecNumber>
    </recommendedName>
</protein>
<feature type="domain" description="Histidine kinase" evidence="7">
    <location>
        <begin position="459"/>
        <end position="675"/>
    </location>
</feature>
<dbReference type="GO" id="GO:0007234">
    <property type="term" value="P:osmosensory signaling via phosphorelay pathway"/>
    <property type="evidence" value="ECO:0007669"/>
    <property type="project" value="TreeGrafter"/>
</dbReference>
<name>A0A1M5K1N1_9EURY</name>
<dbReference type="NCBIfam" id="TIGR00229">
    <property type="entry name" value="sensory_box"/>
    <property type="match status" value="2"/>
</dbReference>
<dbReference type="GO" id="GO:0030295">
    <property type="term" value="F:protein kinase activator activity"/>
    <property type="evidence" value="ECO:0007669"/>
    <property type="project" value="TreeGrafter"/>
</dbReference>
<dbReference type="InterPro" id="IPR036890">
    <property type="entry name" value="HATPase_C_sf"/>
</dbReference>
<dbReference type="EC" id="2.7.13.3" evidence="2"/>
<dbReference type="PROSITE" id="PS50109">
    <property type="entry name" value="HIS_KIN"/>
    <property type="match status" value="1"/>
</dbReference>
<dbReference type="GO" id="GO:0000156">
    <property type="term" value="F:phosphorelay response regulator activity"/>
    <property type="evidence" value="ECO:0007669"/>
    <property type="project" value="TreeGrafter"/>
</dbReference>
<dbReference type="SUPFAM" id="SSF55874">
    <property type="entry name" value="ATPase domain of HSP90 chaperone/DNA topoisomerase II/histidine kinase"/>
    <property type="match status" value="1"/>
</dbReference>
<dbReference type="InterPro" id="IPR035965">
    <property type="entry name" value="PAS-like_dom_sf"/>
</dbReference>
<evidence type="ECO:0000256" key="6">
    <source>
        <dbReference type="SAM" id="MobiDB-lite"/>
    </source>
</evidence>
<evidence type="ECO:0000256" key="1">
    <source>
        <dbReference type="ARBA" id="ARBA00000085"/>
    </source>
</evidence>
<keyword evidence="4" id="KW-0418">Kinase</keyword>
<evidence type="ECO:0000256" key="5">
    <source>
        <dbReference type="ARBA" id="ARBA00023136"/>
    </source>
</evidence>
<keyword evidence="3" id="KW-0808">Transferase</keyword>
<dbReference type="Gene3D" id="3.30.450.20">
    <property type="entry name" value="PAS domain"/>
    <property type="match status" value="2"/>
</dbReference>
<dbReference type="PANTHER" id="PTHR42878">
    <property type="entry name" value="TWO-COMPONENT HISTIDINE KINASE"/>
    <property type="match status" value="1"/>
</dbReference>
<evidence type="ECO:0000259" key="8">
    <source>
        <dbReference type="PROSITE" id="PS50112"/>
    </source>
</evidence>
<sequence length="680" mass="72298">MTDSPRTDPTAESDSPQIPVLVVVEDSADCRLLREWLAESDEFTPRVVGADDPAPFDAAFDVCLFDVDGLRGVAGALAAHRKSTSTYTPTLLFVPERYGDAETVLGRLGDAGDHVDDVIDAPIRRANLARRLRTLARARRFSTRLEQSRDRHQRLVRRLPDAVFVCADGRVTYANPAAASLLGVDPAAVRTAEFVDLVPEVDRDSVARALETAAAGGRSEPIETALHRTVIRNADGGTERAGPASSSPEPADAGTPEGTDVATDAAAGRPASTEADAVNDSVPEPLIDSPSEPASRIPVELTAIDGGSGDVQVVVHDLRQRREREERLALYRRAMDEATVGITIADHSTEEEGLIYANEEFKRLTGLGDDDLLGHNPRILQTDATNPGTVAQLRRAIDRGEEASVVLLNRRSDGRRWYSALDISPIRGADGDVTHYLGFQRDVTERVSHEQRLSVLDRVLRHNIRNRLNVVLGYADRAQRVAESADSTDDSLVVDLDDLRGALDRIREAATDILDLSDSARRFREDVGADGDDDPVDAGTVVVDVASALAAAAPDATVLVSTPDGPATVAGAGALSLVVDELVSNALEHVEDPTVHVSLSVAADEAVLRVADDGSGITPDSRAPLDSGAETPTEHGQGVGLWLVRWTVDAVGGTVGYEEGSDGGAVVIARIPIVNGDAAA</sequence>
<evidence type="ECO:0000259" key="7">
    <source>
        <dbReference type="PROSITE" id="PS50109"/>
    </source>
</evidence>
<evidence type="ECO:0000313" key="10">
    <source>
        <dbReference type="EMBL" id="SHG46687.1"/>
    </source>
</evidence>
<dbReference type="AlphaFoldDB" id="A0A1M5K1N1"/>
<reference evidence="10 11" key="1">
    <citation type="submission" date="2016-11" db="EMBL/GenBank/DDBJ databases">
        <authorList>
            <person name="Jaros S."/>
            <person name="Januszkiewicz K."/>
            <person name="Wedrychowicz H."/>
        </authorList>
    </citation>
    <scope>NUCLEOTIDE SEQUENCE [LARGE SCALE GENOMIC DNA]</scope>
    <source>
        <strain evidence="10 11">DSM 9297</strain>
    </source>
</reference>
<organism evidence="10 11">
    <name type="scientific">Halobaculum gomorrense</name>
    <dbReference type="NCBI Taxonomy" id="43928"/>
    <lineage>
        <taxon>Archaea</taxon>
        <taxon>Methanobacteriati</taxon>
        <taxon>Methanobacteriota</taxon>
        <taxon>Stenosarchaea group</taxon>
        <taxon>Halobacteria</taxon>
        <taxon>Halobacteriales</taxon>
        <taxon>Haloferacaceae</taxon>
        <taxon>Halobaculum</taxon>
    </lineage>
</organism>
<feature type="region of interest" description="Disordered" evidence="6">
    <location>
        <begin position="612"/>
        <end position="636"/>
    </location>
</feature>
<feature type="domain" description="PAS" evidence="8">
    <location>
        <begin position="167"/>
        <end position="217"/>
    </location>
</feature>
<dbReference type="CDD" id="cd16917">
    <property type="entry name" value="HATPase_UhpB-NarQ-NarX-like"/>
    <property type="match status" value="1"/>
</dbReference>
<dbReference type="Proteomes" id="UP000184357">
    <property type="component" value="Unassembled WGS sequence"/>
</dbReference>
<evidence type="ECO:0000256" key="2">
    <source>
        <dbReference type="ARBA" id="ARBA00012438"/>
    </source>
</evidence>
<keyword evidence="11" id="KW-1185">Reference proteome</keyword>
<dbReference type="Pfam" id="PF08448">
    <property type="entry name" value="PAS_4"/>
    <property type="match status" value="1"/>
</dbReference>
<accession>A0A1M5K1N1</accession>
<comment type="catalytic activity">
    <reaction evidence="1">
        <text>ATP + protein L-histidine = ADP + protein N-phospho-L-histidine.</text>
        <dbReference type="EC" id="2.7.13.3"/>
    </reaction>
</comment>
<dbReference type="Pfam" id="PF02518">
    <property type="entry name" value="HATPase_c"/>
    <property type="match status" value="1"/>
</dbReference>
<dbReference type="PROSITE" id="PS50112">
    <property type="entry name" value="PAS"/>
    <property type="match status" value="2"/>
</dbReference>
<keyword evidence="5" id="KW-0472">Membrane</keyword>
<dbReference type="SUPFAM" id="SSF55785">
    <property type="entry name" value="PYP-like sensor domain (PAS domain)"/>
    <property type="match status" value="2"/>
</dbReference>
<dbReference type="InterPro" id="IPR001610">
    <property type="entry name" value="PAC"/>
</dbReference>
<evidence type="ECO:0000313" key="11">
    <source>
        <dbReference type="Proteomes" id="UP000184357"/>
    </source>
</evidence>